<organism evidence="1 2">
    <name type="scientific">Sporolactobacillus inulinus</name>
    <dbReference type="NCBI Taxonomy" id="2078"/>
    <lineage>
        <taxon>Bacteria</taxon>
        <taxon>Bacillati</taxon>
        <taxon>Bacillota</taxon>
        <taxon>Bacilli</taxon>
        <taxon>Bacillales</taxon>
        <taxon>Sporolactobacillaceae</taxon>
        <taxon>Sporolactobacillus</taxon>
    </lineage>
</organism>
<dbReference type="Proteomes" id="UP000319716">
    <property type="component" value="Unassembled WGS sequence"/>
</dbReference>
<name>A0A4Y1Z9B9_9BACL</name>
<proteinExistence type="predicted"/>
<protein>
    <submittedName>
        <fullName evidence="1">Uncharacterized protein</fullName>
    </submittedName>
</protein>
<evidence type="ECO:0000313" key="1">
    <source>
        <dbReference type="EMBL" id="GAY75605.1"/>
    </source>
</evidence>
<gene>
    <name evidence="1" type="ORF">NBRC111894_1159</name>
</gene>
<dbReference type="EMBL" id="BEXB01000007">
    <property type="protein sequence ID" value="GAY75605.1"/>
    <property type="molecule type" value="Genomic_DNA"/>
</dbReference>
<accession>A0A4Y1Z9B9</accession>
<reference evidence="1 2" key="1">
    <citation type="submission" date="2017-11" db="EMBL/GenBank/DDBJ databases">
        <title>Draft Genome Sequence of Sporolactobacillus inulinus NBRC 111894 Isolated from Koso, a Japanese Sugar-Vegetable Fermented Beverage.</title>
        <authorList>
            <person name="Chiou T.Y."/>
            <person name="Oshima K."/>
            <person name="Suda W."/>
            <person name="Hattori M."/>
            <person name="Takahashi T."/>
        </authorList>
    </citation>
    <scope>NUCLEOTIDE SEQUENCE [LARGE SCALE GENOMIC DNA]</scope>
    <source>
        <strain evidence="1 2">NBRC111894</strain>
    </source>
</reference>
<dbReference type="AlphaFoldDB" id="A0A4Y1Z9B9"/>
<sequence>MLLKSVVFPTPFGPRTHHISPGLIVIEILESTGFLFGSQPIDL</sequence>
<comment type="caution">
    <text evidence="1">The sequence shown here is derived from an EMBL/GenBank/DDBJ whole genome shotgun (WGS) entry which is preliminary data.</text>
</comment>
<evidence type="ECO:0000313" key="2">
    <source>
        <dbReference type="Proteomes" id="UP000319716"/>
    </source>
</evidence>